<feature type="transmembrane region" description="Helical" evidence="1">
    <location>
        <begin position="34"/>
        <end position="54"/>
    </location>
</feature>
<evidence type="ECO:0000256" key="1">
    <source>
        <dbReference type="SAM" id="Phobius"/>
    </source>
</evidence>
<sequence>MEQADDAFCRSALRLLDVDAEFCPLCDKLLEDNALALAAAWLLFLAAGTSWLCFPSYVVMTAFGSCDDLSICFFTSHPWNVHL</sequence>
<evidence type="ECO:0000313" key="2">
    <source>
        <dbReference type="EMBL" id="JAE17674.1"/>
    </source>
</evidence>
<keyword evidence="1" id="KW-0472">Membrane</keyword>
<reference evidence="2" key="1">
    <citation type="submission" date="2014-09" db="EMBL/GenBank/DDBJ databases">
        <authorList>
            <person name="Magalhaes I.L.F."/>
            <person name="Oliveira U."/>
            <person name="Santos F.R."/>
            <person name="Vidigal T.H.D.A."/>
            <person name="Brescovit A.D."/>
            <person name="Santos A.J."/>
        </authorList>
    </citation>
    <scope>NUCLEOTIDE SEQUENCE</scope>
    <source>
        <tissue evidence="2">Shoot tissue taken approximately 20 cm above the soil surface</tissue>
    </source>
</reference>
<proteinExistence type="predicted"/>
<reference evidence="2" key="2">
    <citation type="journal article" date="2015" name="Data Brief">
        <title>Shoot transcriptome of the giant reed, Arundo donax.</title>
        <authorList>
            <person name="Barrero R.A."/>
            <person name="Guerrero F.D."/>
            <person name="Moolhuijzen P."/>
            <person name="Goolsby J.A."/>
            <person name="Tidwell J."/>
            <person name="Bellgard S.E."/>
            <person name="Bellgard M.I."/>
        </authorList>
    </citation>
    <scope>NUCLEOTIDE SEQUENCE</scope>
    <source>
        <tissue evidence="2">Shoot tissue taken approximately 20 cm above the soil surface</tissue>
    </source>
</reference>
<name>A0A0A9G2J3_ARUDO</name>
<keyword evidence="1" id="KW-0812">Transmembrane</keyword>
<organism evidence="2">
    <name type="scientific">Arundo donax</name>
    <name type="common">Giant reed</name>
    <name type="synonym">Donax arundinaceus</name>
    <dbReference type="NCBI Taxonomy" id="35708"/>
    <lineage>
        <taxon>Eukaryota</taxon>
        <taxon>Viridiplantae</taxon>
        <taxon>Streptophyta</taxon>
        <taxon>Embryophyta</taxon>
        <taxon>Tracheophyta</taxon>
        <taxon>Spermatophyta</taxon>
        <taxon>Magnoliopsida</taxon>
        <taxon>Liliopsida</taxon>
        <taxon>Poales</taxon>
        <taxon>Poaceae</taxon>
        <taxon>PACMAD clade</taxon>
        <taxon>Arundinoideae</taxon>
        <taxon>Arundineae</taxon>
        <taxon>Arundo</taxon>
    </lineage>
</organism>
<keyword evidence="1" id="KW-1133">Transmembrane helix</keyword>
<dbReference type="EMBL" id="GBRH01180222">
    <property type="protein sequence ID" value="JAE17674.1"/>
    <property type="molecule type" value="Transcribed_RNA"/>
</dbReference>
<accession>A0A0A9G2J3</accession>
<protein>
    <submittedName>
        <fullName evidence="2">WRKY4</fullName>
    </submittedName>
</protein>
<dbReference type="AlphaFoldDB" id="A0A0A9G2J3"/>